<dbReference type="EMBL" id="GGEC01016527">
    <property type="protein sequence ID" value="MBW97010.1"/>
    <property type="molecule type" value="Transcribed_RNA"/>
</dbReference>
<protein>
    <submittedName>
        <fullName evidence="2">Uncharacterized protein</fullName>
    </submittedName>
</protein>
<reference evidence="2" key="1">
    <citation type="submission" date="2018-02" db="EMBL/GenBank/DDBJ databases">
        <title>Rhizophora mucronata_Transcriptome.</title>
        <authorList>
            <person name="Meera S.P."/>
            <person name="Sreeshan A."/>
            <person name="Augustine A."/>
        </authorList>
    </citation>
    <scope>NUCLEOTIDE SEQUENCE</scope>
    <source>
        <tissue evidence="2">Leaf</tissue>
    </source>
</reference>
<evidence type="ECO:0000313" key="2">
    <source>
        <dbReference type="EMBL" id="MBW97010.1"/>
    </source>
</evidence>
<proteinExistence type="predicted"/>
<feature type="region of interest" description="Disordered" evidence="1">
    <location>
        <begin position="23"/>
        <end position="51"/>
    </location>
</feature>
<dbReference type="AlphaFoldDB" id="A0A2P2JU69"/>
<sequence>MYKGVNIEWWPRHVQILMAGRVEPQQQTEAKQPINAIRSRSPQTQQTTTKT</sequence>
<organism evidence="2">
    <name type="scientific">Rhizophora mucronata</name>
    <name type="common">Asiatic mangrove</name>
    <dbReference type="NCBI Taxonomy" id="61149"/>
    <lineage>
        <taxon>Eukaryota</taxon>
        <taxon>Viridiplantae</taxon>
        <taxon>Streptophyta</taxon>
        <taxon>Embryophyta</taxon>
        <taxon>Tracheophyta</taxon>
        <taxon>Spermatophyta</taxon>
        <taxon>Magnoliopsida</taxon>
        <taxon>eudicotyledons</taxon>
        <taxon>Gunneridae</taxon>
        <taxon>Pentapetalae</taxon>
        <taxon>rosids</taxon>
        <taxon>fabids</taxon>
        <taxon>Malpighiales</taxon>
        <taxon>Rhizophoraceae</taxon>
        <taxon>Rhizophora</taxon>
    </lineage>
</organism>
<evidence type="ECO:0000256" key="1">
    <source>
        <dbReference type="SAM" id="MobiDB-lite"/>
    </source>
</evidence>
<name>A0A2P2JU69_RHIMU</name>
<accession>A0A2P2JU69</accession>